<dbReference type="AlphaFoldDB" id="A0A2V3HQG2"/>
<sequence>MYSRTGHPRHNMAEGSVDILPRAALRGLVGHLYRRLYLLVAVFFAAFIGGYPAAGDAIGWLLQADGYLPDGVQIIILQPMEVVLLRLRIAANLGMALVVLTLMCDLGWNGRAIISEAHRRKFVPTGGGLGGLLFVILGSFALATLGAMYAHEILIPMLLQYLAEDAAAAGLESTWQLQSWIGFIIGLYFASVLGFQVPLATLLLLRYDVIERSAITENRRVLWFSALLLGALLSPPDPLSLFLVGGPMLVLLEFALVIDRLTRTQG</sequence>
<feature type="transmembrane region" description="Helical" evidence="5">
    <location>
        <begin position="180"/>
        <end position="205"/>
    </location>
</feature>
<keyword evidence="3 5" id="KW-1133">Transmembrane helix</keyword>
<dbReference type="InterPro" id="IPR002033">
    <property type="entry name" value="TatC"/>
</dbReference>
<evidence type="ECO:0000256" key="1">
    <source>
        <dbReference type="ARBA" id="ARBA00004141"/>
    </source>
</evidence>
<keyword evidence="4 5" id="KW-0472">Membrane</keyword>
<dbReference type="GO" id="GO:0043953">
    <property type="term" value="P:protein transport by the Tat complex"/>
    <property type="evidence" value="ECO:0007669"/>
    <property type="project" value="TreeGrafter"/>
</dbReference>
<protein>
    <recommendedName>
        <fullName evidence="8">Preprotein translocase subunit TatC</fullName>
    </recommendedName>
</protein>
<dbReference type="PANTHER" id="PTHR30371">
    <property type="entry name" value="SEC-INDEPENDENT PROTEIN TRANSLOCASE PROTEIN TATC"/>
    <property type="match status" value="1"/>
</dbReference>
<keyword evidence="2 5" id="KW-0812">Transmembrane</keyword>
<accession>A0A2V3HQG2</accession>
<name>A0A2V3HQG2_9ARCH</name>
<gene>
    <name evidence="6" type="ORF">CXX69_05600</name>
</gene>
<dbReference type="EMBL" id="PSPG01000012">
    <property type="protein sequence ID" value="PXF21062.1"/>
    <property type="molecule type" value="Genomic_DNA"/>
</dbReference>
<feature type="transmembrane region" description="Helical" evidence="5">
    <location>
        <begin position="89"/>
        <end position="108"/>
    </location>
</feature>
<evidence type="ECO:0008006" key="8">
    <source>
        <dbReference type="Google" id="ProtNLM"/>
    </source>
</evidence>
<dbReference type="Pfam" id="PF00902">
    <property type="entry name" value="TatC"/>
    <property type="match status" value="1"/>
</dbReference>
<evidence type="ECO:0000256" key="3">
    <source>
        <dbReference type="ARBA" id="ARBA00022989"/>
    </source>
</evidence>
<feature type="transmembrane region" description="Helical" evidence="5">
    <location>
        <begin position="36"/>
        <end position="54"/>
    </location>
</feature>
<comment type="subcellular location">
    <subcellularLocation>
        <location evidence="1">Membrane</location>
        <topology evidence="1">Multi-pass membrane protein</topology>
    </subcellularLocation>
</comment>
<feature type="transmembrane region" description="Helical" evidence="5">
    <location>
        <begin position="129"/>
        <end position="150"/>
    </location>
</feature>
<feature type="transmembrane region" description="Helical" evidence="5">
    <location>
        <begin position="217"/>
        <end position="233"/>
    </location>
</feature>
<feature type="transmembrane region" description="Helical" evidence="5">
    <location>
        <begin position="239"/>
        <end position="258"/>
    </location>
</feature>
<evidence type="ECO:0000313" key="6">
    <source>
        <dbReference type="EMBL" id="PXF21062.1"/>
    </source>
</evidence>
<comment type="caution">
    <text evidence="6">The sequence shown here is derived from an EMBL/GenBank/DDBJ whole genome shotgun (WGS) entry which is preliminary data.</text>
</comment>
<dbReference type="GO" id="GO:0033281">
    <property type="term" value="C:TAT protein transport complex"/>
    <property type="evidence" value="ECO:0007669"/>
    <property type="project" value="TreeGrafter"/>
</dbReference>
<dbReference type="GO" id="GO:0065002">
    <property type="term" value="P:intracellular protein transmembrane transport"/>
    <property type="evidence" value="ECO:0007669"/>
    <property type="project" value="TreeGrafter"/>
</dbReference>
<organism evidence="6 7">
    <name type="scientific">Candidatus Thalassarchaeum betae</name>
    <dbReference type="NCBI Taxonomy" id="2599289"/>
    <lineage>
        <taxon>Archaea</taxon>
        <taxon>Methanobacteriati</taxon>
        <taxon>Thermoplasmatota</taxon>
        <taxon>Candidatus Poseidoniia</taxon>
        <taxon>Candidatus Poseidoniales</taxon>
        <taxon>Candidatus Thalassarchaeaceae</taxon>
        <taxon>Candidatus Thalassarchaeum</taxon>
    </lineage>
</organism>
<evidence type="ECO:0000256" key="5">
    <source>
        <dbReference type="SAM" id="Phobius"/>
    </source>
</evidence>
<dbReference type="PANTHER" id="PTHR30371:SF0">
    <property type="entry name" value="SEC-INDEPENDENT PROTEIN TRANSLOCASE PROTEIN TATC, CHLOROPLASTIC-RELATED"/>
    <property type="match status" value="1"/>
</dbReference>
<dbReference type="Proteomes" id="UP000248161">
    <property type="component" value="Unassembled WGS sequence"/>
</dbReference>
<evidence type="ECO:0000256" key="4">
    <source>
        <dbReference type="ARBA" id="ARBA00023136"/>
    </source>
</evidence>
<evidence type="ECO:0000313" key="7">
    <source>
        <dbReference type="Proteomes" id="UP000248161"/>
    </source>
</evidence>
<reference evidence="6 7" key="1">
    <citation type="journal article" date="2015" name="Nat. Commun.">
        <title>Genomic and transcriptomic evidence for scavenging of diverse organic compounds by widespread deep-sea archaea.</title>
        <authorList>
            <person name="Li M."/>
            <person name="Baker B.J."/>
            <person name="Anantharaman K."/>
            <person name="Jain S."/>
            <person name="Breier J.A."/>
            <person name="Dick G.J."/>
        </authorList>
    </citation>
    <scope>NUCLEOTIDE SEQUENCE [LARGE SCALE GENOMIC DNA]</scope>
    <source>
        <strain evidence="6">Cayman_51_deep</strain>
    </source>
</reference>
<evidence type="ECO:0000256" key="2">
    <source>
        <dbReference type="ARBA" id="ARBA00022692"/>
    </source>
</evidence>
<proteinExistence type="predicted"/>
<dbReference type="GO" id="GO:0009977">
    <property type="term" value="F:proton motive force dependent protein transmembrane transporter activity"/>
    <property type="evidence" value="ECO:0007669"/>
    <property type="project" value="TreeGrafter"/>
</dbReference>
<dbReference type="PRINTS" id="PR01840">
    <property type="entry name" value="TATCFAMILY"/>
</dbReference>